<protein>
    <submittedName>
        <fullName evidence="3">Uncharacterized protein</fullName>
    </submittedName>
</protein>
<feature type="compositionally biased region" description="Basic and acidic residues" evidence="2">
    <location>
        <begin position="344"/>
        <end position="357"/>
    </location>
</feature>
<evidence type="ECO:0000256" key="2">
    <source>
        <dbReference type="SAM" id="MobiDB-lite"/>
    </source>
</evidence>
<dbReference type="Gene3D" id="1.20.5.340">
    <property type="match status" value="1"/>
</dbReference>
<proteinExistence type="predicted"/>
<feature type="compositionally biased region" description="Polar residues" evidence="2">
    <location>
        <begin position="375"/>
        <end position="384"/>
    </location>
</feature>
<reference evidence="4" key="1">
    <citation type="submission" date="2019-04" db="EMBL/GenBank/DDBJ databases">
        <title>Friends and foes A comparative genomics studyof 23 Aspergillus species from section Flavi.</title>
        <authorList>
            <consortium name="DOE Joint Genome Institute"/>
            <person name="Kjaerbolling I."/>
            <person name="Vesth T."/>
            <person name="Frisvad J.C."/>
            <person name="Nybo J.L."/>
            <person name="Theobald S."/>
            <person name="Kildgaard S."/>
            <person name="Isbrandt T."/>
            <person name="Kuo A."/>
            <person name="Sato A."/>
            <person name="Lyhne E.K."/>
            <person name="Kogle M.E."/>
            <person name="Wiebenga A."/>
            <person name="Kun R.S."/>
            <person name="Lubbers R.J."/>
            <person name="Makela M.R."/>
            <person name="Barry K."/>
            <person name="Chovatia M."/>
            <person name="Clum A."/>
            <person name="Daum C."/>
            <person name="Haridas S."/>
            <person name="He G."/>
            <person name="LaButti K."/>
            <person name="Lipzen A."/>
            <person name="Mondo S."/>
            <person name="Riley R."/>
            <person name="Salamov A."/>
            <person name="Simmons B.A."/>
            <person name="Magnuson J.K."/>
            <person name="Henrissat B."/>
            <person name="Mortensen U.H."/>
            <person name="Larsen T.O."/>
            <person name="Devries R.P."/>
            <person name="Grigoriev I.V."/>
            <person name="Machida M."/>
            <person name="Baker S.E."/>
            <person name="Andersen M.R."/>
        </authorList>
    </citation>
    <scope>NUCLEOTIDE SEQUENCE [LARGE SCALE GENOMIC DNA]</scope>
    <source>
        <strain evidence="4">CBS 130017</strain>
    </source>
</reference>
<sequence>MLQRANELDNTLIQRKNGFQESLARRIDDTMLRRSNELQGFLAQRVDDTMVQRTEVLQKNLVQEMFNFHNRVIRPLFDGVHGRLAARDRDIRREFQNVNERFDRMDARIDTLDMDVKRGFNNVNERFAHVEDRLDKVETKVDQLEVKIDRVEAKVDRMDVQMSNLERILRNSKIASLNRRVLPMQMYDPDRSPIPLPLTSLPSTALAFYHLKESKNWSKLRNLIEYYRLQEEAIQATAHYDDSFGDTKLEYTEQELEHAISSNAWDFVVVLGGRMGIDCDALHDRVMQIQSISHRDASSKRDASNVGRDKRAAKTHRPLPHRVRPVSEVQQGADVREPSALSKVHWEVDSEKFKQSLDPRMQGNEPLVTPVPKQGLNSSCNFQGEQRGRDP</sequence>
<feature type="compositionally biased region" description="Basic and acidic residues" evidence="2">
    <location>
        <begin position="293"/>
        <end position="312"/>
    </location>
</feature>
<keyword evidence="4" id="KW-1185">Reference proteome</keyword>
<name>A0A5N6WYW1_9EURO</name>
<dbReference type="Proteomes" id="UP000325945">
    <property type="component" value="Unassembled WGS sequence"/>
</dbReference>
<evidence type="ECO:0000313" key="4">
    <source>
        <dbReference type="Proteomes" id="UP000325945"/>
    </source>
</evidence>
<dbReference type="AlphaFoldDB" id="A0A5N6WYW1"/>
<evidence type="ECO:0000313" key="3">
    <source>
        <dbReference type="EMBL" id="KAE8325089.1"/>
    </source>
</evidence>
<feature type="coiled-coil region" evidence="1">
    <location>
        <begin position="120"/>
        <end position="168"/>
    </location>
</feature>
<organism evidence="3 4">
    <name type="scientific">Aspergillus sergii</name>
    <dbReference type="NCBI Taxonomy" id="1034303"/>
    <lineage>
        <taxon>Eukaryota</taxon>
        <taxon>Fungi</taxon>
        <taxon>Dikarya</taxon>
        <taxon>Ascomycota</taxon>
        <taxon>Pezizomycotina</taxon>
        <taxon>Eurotiomycetes</taxon>
        <taxon>Eurotiomycetidae</taxon>
        <taxon>Eurotiales</taxon>
        <taxon>Aspergillaceae</taxon>
        <taxon>Aspergillus</taxon>
        <taxon>Aspergillus subgen. Circumdati</taxon>
    </lineage>
</organism>
<evidence type="ECO:0000256" key="1">
    <source>
        <dbReference type="SAM" id="Coils"/>
    </source>
</evidence>
<dbReference type="EMBL" id="ML741811">
    <property type="protein sequence ID" value="KAE8325089.1"/>
    <property type="molecule type" value="Genomic_DNA"/>
</dbReference>
<gene>
    <name evidence="3" type="ORF">BDV39DRAFT_207212</name>
</gene>
<feature type="compositionally biased region" description="Basic residues" evidence="2">
    <location>
        <begin position="313"/>
        <end position="324"/>
    </location>
</feature>
<keyword evidence="1" id="KW-0175">Coiled coil</keyword>
<dbReference type="SUPFAM" id="SSF57997">
    <property type="entry name" value="Tropomyosin"/>
    <property type="match status" value="1"/>
</dbReference>
<feature type="region of interest" description="Disordered" evidence="2">
    <location>
        <begin position="292"/>
        <end position="391"/>
    </location>
</feature>
<accession>A0A5N6WYW1</accession>